<feature type="domain" description="FecR N-terminal" evidence="2">
    <location>
        <begin position="6"/>
        <end position="47"/>
    </location>
</feature>
<dbReference type="Pfam" id="PF16220">
    <property type="entry name" value="DUF4880"/>
    <property type="match status" value="1"/>
</dbReference>
<dbReference type="AlphaFoldDB" id="A0A0D0L418"/>
<dbReference type="PIRSF" id="PIRSF018266">
    <property type="entry name" value="FecR"/>
    <property type="match status" value="1"/>
</dbReference>
<dbReference type="EMBL" id="JXQW01000008">
    <property type="protein sequence ID" value="KIQ04428.1"/>
    <property type="molecule type" value="Genomic_DNA"/>
</dbReference>
<feature type="domain" description="FecR protein" evidence="1">
    <location>
        <begin position="105"/>
        <end position="195"/>
    </location>
</feature>
<dbReference type="RefSeq" id="WP_052493756.1">
    <property type="nucleotide sequence ID" value="NZ_JXQW01000008.1"/>
</dbReference>
<comment type="caution">
    <text evidence="3">The sequence shown here is derived from an EMBL/GenBank/DDBJ whole genome shotgun (WGS) entry which is preliminary data.</text>
</comment>
<evidence type="ECO:0008006" key="5">
    <source>
        <dbReference type="Google" id="ProtNLM"/>
    </source>
</evidence>
<dbReference type="InterPro" id="IPR012373">
    <property type="entry name" value="Ferrdict_sens_TM"/>
</dbReference>
<proteinExistence type="predicted"/>
<dbReference type="Proteomes" id="UP000032068">
    <property type="component" value="Unassembled WGS sequence"/>
</dbReference>
<dbReference type="InterPro" id="IPR032623">
    <property type="entry name" value="FecR_N"/>
</dbReference>
<name>A0A0D0L418_9PSED</name>
<dbReference type="PANTHER" id="PTHR30273">
    <property type="entry name" value="PERIPLASMIC SIGNAL SENSOR AND SIGMA FACTOR ACTIVATOR FECR-RELATED"/>
    <property type="match status" value="1"/>
</dbReference>
<organism evidence="3 4">
    <name type="scientific">Pseudomonas fulva</name>
    <dbReference type="NCBI Taxonomy" id="47880"/>
    <lineage>
        <taxon>Bacteria</taxon>
        <taxon>Pseudomonadati</taxon>
        <taxon>Pseudomonadota</taxon>
        <taxon>Gammaproteobacteria</taxon>
        <taxon>Pseudomonadales</taxon>
        <taxon>Pseudomonadaceae</taxon>
        <taxon>Pseudomonas</taxon>
    </lineage>
</organism>
<reference evidence="3 4" key="1">
    <citation type="submission" date="2014-12" db="EMBL/GenBank/DDBJ databases">
        <title>16Stimator: statistical estimation of ribosomal gene copy numbers from draft genome assemblies.</title>
        <authorList>
            <person name="Perisin M.A."/>
            <person name="Vetter M."/>
            <person name="Gilbert J.A."/>
            <person name="Bergelson J."/>
        </authorList>
    </citation>
    <scope>NUCLEOTIDE SEQUENCE [LARGE SCALE GENOMIC DNA]</scope>
    <source>
        <strain evidence="3 4">MEJ086</strain>
    </source>
</reference>
<evidence type="ECO:0000313" key="4">
    <source>
        <dbReference type="Proteomes" id="UP000032068"/>
    </source>
</evidence>
<dbReference type="PANTHER" id="PTHR30273:SF2">
    <property type="entry name" value="PROTEIN FECR"/>
    <property type="match status" value="1"/>
</dbReference>
<evidence type="ECO:0000259" key="2">
    <source>
        <dbReference type="Pfam" id="PF16220"/>
    </source>
</evidence>
<gene>
    <name evidence="3" type="ORF">RU08_05680</name>
</gene>
<accession>A0A0D0L418</accession>
<protein>
    <recommendedName>
        <fullName evidence="5">Anti-FecI sigma factor, FecR</fullName>
    </recommendedName>
</protein>
<sequence length="303" mass="33444">MSPLIEQAIEWHARQSSGNFGDDEHTRFQQWLSANPAHTDAWNALQQRLGKTLLPLKAAPARQALNTPNLSRRNLLRGTLAISTMAIGAHLLGKPGMPLNNWNADLRTQTAERRRIELPSAWLTLNAQSAVDLDLSGERHLVRLHQGSLVIDTQGRELSPMTLASRFGEIQLADGRCVLELHDDFARACLLRGSASIAGRPLLPGQQVHMLANGVTGMRPFVGAPDAWVNGFLQAHDWTLGQLIDQLRPYHRGMLQLSQNAAHLRISGVFNLDNSAQALAALADILPVRVHSYLGVWTRIEHV</sequence>
<dbReference type="GO" id="GO:0016989">
    <property type="term" value="F:sigma factor antagonist activity"/>
    <property type="evidence" value="ECO:0007669"/>
    <property type="project" value="TreeGrafter"/>
</dbReference>
<dbReference type="OrthoDB" id="1099576at2"/>
<dbReference type="InterPro" id="IPR006860">
    <property type="entry name" value="FecR"/>
</dbReference>
<evidence type="ECO:0000259" key="1">
    <source>
        <dbReference type="Pfam" id="PF04773"/>
    </source>
</evidence>
<evidence type="ECO:0000313" key="3">
    <source>
        <dbReference type="EMBL" id="KIQ04428.1"/>
    </source>
</evidence>
<dbReference type="Pfam" id="PF04773">
    <property type="entry name" value="FecR"/>
    <property type="match status" value="1"/>
</dbReference>